<keyword evidence="2" id="KW-1133">Transmembrane helix</keyword>
<feature type="region of interest" description="Disordered" evidence="1">
    <location>
        <begin position="98"/>
        <end position="118"/>
    </location>
</feature>
<evidence type="ECO:0000256" key="1">
    <source>
        <dbReference type="SAM" id="MobiDB-lite"/>
    </source>
</evidence>
<reference evidence="4" key="1">
    <citation type="journal article" date="2019" name="Int. J. Syst. Evol. Microbiol.">
        <title>The Global Catalogue of Microorganisms (GCM) 10K type strain sequencing project: providing services to taxonomists for standard genome sequencing and annotation.</title>
        <authorList>
            <consortium name="The Broad Institute Genomics Platform"/>
            <consortium name="The Broad Institute Genome Sequencing Center for Infectious Disease"/>
            <person name="Wu L."/>
            <person name="Ma J."/>
        </authorList>
    </citation>
    <scope>NUCLEOTIDE SEQUENCE [LARGE SCALE GENOMIC DNA]</scope>
    <source>
        <strain evidence="4">CGMCC 1.13718</strain>
    </source>
</reference>
<name>A0ABW1YL05_9GAMM</name>
<evidence type="ECO:0000256" key="2">
    <source>
        <dbReference type="SAM" id="Phobius"/>
    </source>
</evidence>
<evidence type="ECO:0000313" key="4">
    <source>
        <dbReference type="Proteomes" id="UP001596425"/>
    </source>
</evidence>
<protein>
    <submittedName>
        <fullName evidence="3">Uncharacterized protein</fullName>
    </submittedName>
</protein>
<feature type="transmembrane region" description="Helical" evidence="2">
    <location>
        <begin position="12"/>
        <end position="36"/>
    </location>
</feature>
<dbReference type="EMBL" id="JBHSVR010000001">
    <property type="protein sequence ID" value="MFC6633432.1"/>
    <property type="molecule type" value="Genomic_DNA"/>
</dbReference>
<sequence length="136" mass="15260">MELNLQISNWLVAVLGGLATWVVIAACVLLALNVFFRVRLLHARGEGMHWLLDRSLVIRFLCLLFFIWVLIGFNSNAPKLTLAPNYSAERRATDNALKETGKVQDLSPKKETAAETSARLQVLREEEKEAVLPNSD</sequence>
<gene>
    <name evidence="3" type="ORF">ACFQBM_09080</name>
</gene>
<keyword evidence="2" id="KW-0472">Membrane</keyword>
<dbReference type="RefSeq" id="WP_193189093.1">
    <property type="nucleotide sequence ID" value="NZ_JACZFR010000001.1"/>
</dbReference>
<dbReference type="Proteomes" id="UP001596425">
    <property type="component" value="Unassembled WGS sequence"/>
</dbReference>
<accession>A0ABW1YL05</accession>
<comment type="caution">
    <text evidence="3">The sequence shown here is derived from an EMBL/GenBank/DDBJ whole genome shotgun (WGS) entry which is preliminary data.</text>
</comment>
<keyword evidence="2" id="KW-0812">Transmembrane</keyword>
<evidence type="ECO:0000313" key="3">
    <source>
        <dbReference type="EMBL" id="MFC6633432.1"/>
    </source>
</evidence>
<keyword evidence="4" id="KW-1185">Reference proteome</keyword>
<organism evidence="3 4">
    <name type="scientific">Microbulbifer taiwanensis</name>
    <dbReference type="NCBI Taxonomy" id="986746"/>
    <lineage>
        <taxon>Bacteria</taxon>
        <taxon>Pseudomonadati</taxon>
        <taxon>Pseudomonadota</taxon>
        <taxon>Gammaproteobacteria</taxon>
        <taxon>Cellvibrionales</taxon>
        <taxon>Microbulbiferaceae</taxon>
        <taxon>Microbulbifer</taxon>
    </lineage>
</organism>
<proteinExistence type="predicted"/>
<feature type="transmembrane region" description="Helical" evidence="2">
    <location>
        <begin position="56"/>
        <end position="73"/>
    </location>
</feature>
<feature type="compositionally biased region" description="Basic and acidic residues" evidence="1">
    <location>
        <begin position="98"/>
        <end position="113"/>
    </location>
</feature>